<feature type="transmembrane region" description="Helical" evidence="1">
    <location>
        <begin position="12"/>
        <end position="30"/>
    </location>
</feature>
<keyword evidence="1" id="KW-1133">Transmembrane helix</keyword>
<evidence type="ECO:0000313" key="3">
    <source>
        <dbReference type="Proteomes" id="UP001464891"/>
    </source>
</evidence>
<feature type="transmembrane region" description="Helical" evidence="1">
    <location>
        <begin position="36"/>
        <end position="55"/>
    </location>
</feature>
<comment type="caution">
    <text evidence="2">The sequence shown here is derived from an EMBL/GenBank/DDBJ whole genome shotgun (WGS) entry which is preliminary data.</text>
</comment>
<dbReference type="EMBL" id="JAMPKM010000001">
    <property type="protein sequence ID" value="MEP0815512.1"/>
    <property type="molecule type" value="Genomic_DNA"/>
</dbReference>
<reference evidence="2 3" key="1">
    <citation type="submission" date="2022-04" db="EMBL/GenBank/DDBJ databases">
        <title>Positive selection, recombination, and allopatry shape intraspecific diversity of widespread and dominant cyanobacteria.</title>
        <authorList>
            <person name="Wei J."/>
            <person name="Shu W."/>
            <person name="Hu C."/>
        </authorList>
    </citation>
    <scope>NUCLEOTIDE SEQUENCE [LARGE SCALE GENOMIC DNA]</scope>
    <source>
        <strain evidence="2 3">GB2-A4</strain>
    </source>
</reference>
<sequence length="56" mass="5946">MYDKNSKKDWVSAGATATVGASLAATFSVLQGRDPFVAFVILVFAVAVALVIDHYL</sequence>
<dbReference type="Proteomes" id="UP001464891">
    <property type="component" value="Unassembled WGS sequence"/>
</dbReference>
<proteinExistence type="predicted"/>
<evidence type="ECO:0000256" key="1">
    <source>
        <dbReference type="SAM" id="Phobius"/>
    </source>
</evidence>
<protein>
    <submittedName>
        <fullName evidence="2">Uncharacterized protein</fullName>
    </submittedName>
</protein>
<keyword evidence="1" id="KW-0812">Transmembrane</keyword>
<dbReference type="RefSeq" id="WP_190431065.1">
    <property type="nucleotide sequence ID" value="NZ_JAMPKM010000001.1"/>
</dbReference>
<keyword evidence="3" id="KW-1185">Reference proteome</keyword>
<keyword evidence="1" id="KW-0472">Membrane</keyword>
<organism evidence="2 3">
    <name type="scientific">Trichocoleus desertorum GB2-A4</name>
    <dbReference type="NCBI Taxonomy" id="2933944"/>
    <lineage>
        <taxon>Bacteria</taxon>
        <taxon>Bacillati</taxon>
        <taxon>Cyanobacteriota</taxon>
        <taxon>Cyanophyceae</taxon>
        <taxon>Leptolyngbyales</taxon>
        <taxon>Trichocoleusaceae</taxon>
        <taxon>Trichocoleus</taxon>
    </lineage>
</organism>
<gene>
    <name evidence="2" type="ORF">NC998_00205</name>
</gene>
<name>A0ABV0J161_9CYAN</name>
<evidence type="ECO:0000313" key="2">
    <source>
        <dbReference type="EMBL" id="MEP0815512.1"/>
    </source>
</evidence>
<accession>A0ABV0J161</accession>